<feature type="transmembrane region" description="Helical" evidence="1">
    <location>
        <begin position="67"/>
        <end position="89"/>
    </location>
</feature>
<accession>A0A833H2U0</accession>
<name>A0A833H2U0_9LEPT</name>
<dbReference type="Proteomes" id="UP000460298">
    <property type="component" value="Unassembled WGS sequence"/>
</dbReference>
<dbReference type="EMBL" id="WBUI01000005">
    <property type="protein sequence ID" value="KAB2933591.1"/>
    <property type="molecule type" value="Genomic_DNA"/>
</dbReference>
<organism evidence="2 3">
    <name type="scientific">Leptonema illini</name>
    <dbReference type="NCBI Taxonomy" id="183"/>
    <lineage>
        <taxon>Bacteria</taxon>
        <taxon>Pseudomonadati</taxon>
        <taxon>Spirochaetota</taxon>
        <taxon>Spirochaetia</taxon>
        <taxon>Leptospirales</taxon>
        <taxon>Leptospiraceae</taxon>
        <taxon>Leptonema</taxon>
    </lineage>
</organism>
<protein>
    <submittedName>
        <fullName evidence="2">Uncharacterized protein</fullName>
    </submittedName>
</protein>
<keyword evidence="1" id="KW-0812">Transmembrane</keyword>
<feature type="transmembrane region" description="Helical" evidence="1">
    <location>
        <begin position="7"/>
        <end position="35"/>
    </location>
</feature>
<reference evidence="2 3" key="1">
    <citation type="submission" date="2019-10" db="EMBL/GenBank/DDBJ databases">
        <title>Extracellular Electron Transfer in a Candidatus Methanoperedens spp. Enrichment Culture.</title>
        <authorList>
            <person name="Berger S."/>
            <person name="Rangel Shaw D."/>
            <person name="Berben T."/>
            <person name="In 'T Zandt M."/>
            <person name="Frank J."/>
            <person name="Reimann J."/>
            <person name="Jetten M.S.M."/>
            <person name="Welte C.U."/>
        </authorList>
    </citation>
    <scope>NUCLEOTIDE SEQUENCE [LARGE SCALE GENOMIC DNA]</scope>
    <source>
        <strain evidence="2">SB12</strain>
    </source>
</reference>
<evidence type="ECO:0000313" key="2">
    <source>
        <dbReference type="EMBL" id="KAB2933591.1"/>
    </source>
</evidence>
<evidence type="ECO:0000256" key="1">
    <source>
        <dbReference type="SAM" id="Phobius"/>
    </source>
</evidence>
<comment type="caution">
    <text evidence="2">The sequence shown here is derived from an EMBL/GenBank/DDBJ whole genome shotgun (WGS) entry which is preliminary data.</text>
</comment>
<sequence length="102" mass="11276">MNAVYAYVYAASWLVFAIKGQLASFWPLGVVALFLSVMEAMAIKNSHSILLTTCNERSPGLLLAGTLLRFILDGIVIYPATTLIVAYALMRHMERQERKPSG</sequence>
<gene>
    <name evidence="2" type="ORF">F9K24_07025</name>
</gene>
<keyword evidence="1" id="KW-1133">Transmembrane helix</keyword>
<keyword evidence="1" id="KW-0472">Membrane</keyword>
<dbReference type="AlphaFoldDB" id="A0A833H2U0"/>
<proteinExistence type="predicted"/>
<evidence type="ECO:0000313" key="3">
    <source>
        <dbReference type="Proteomes" id="UP000460298"/>
    </source>
</evidence>